<accession>A0AAN8PTU6</accession>
<dbReference type="Proteomes" id="UP001347796">
    <property type="component" value="Unassembled WGS sequence"/>
</dbReference>
<proteinExistence type="predicted"/>
<dbReference type="AlphaFoldDB" id="A0AAN8PTU6"/>
<sequence length="296" mass="32731">MKSSVKRQLKTREVNKQTTAGYCDGIHVSGAHSPSRDLYSKLSGDGDNTENKMHNPKTMCSGRSEENTTTNSLGETTMNCVLNENETTSARALEVSGNGDFAEIKVNSSKHIRSEESKESTTTNALNENSTTNAWKENVISGALGENTTTGDTEEQIIVVSGKIQKHISVRRRRELETPVLKDTKKQTKLIAEGESRCADDVADNPRLKNPLMEYLNKSSAELDKCRQSMLKRTIGTDDSFKLYLEKRNEALNLAIAKYDVSMQSFDQTNANISETGQEDLQTTKLSLTSHLLSVS</sequence>
<protein>
    <submittedName>
        <fullName evidence="2">Uncharacterized protein</fullName>
    </submittedName>
</protein>
<evidence type="ECO:0000313" key="3">
    <source>
        <dbReference type="Proteomes" id="UP001347796"/>
    </source>
</evidence>
<evidence type="ECO:0000313" key="2">
    <source>
        <dbReference type="EMBL" id="KAK6182294.1"/>
    </source>
</evidence>
<evidence type="ECO:0000256" key="1">
    <source>
        <dbReference type="SAM" id="MobiDB-lite"/>
    </source>
</evidence>
<reference evidence="2 3" key="1">
    <citation type="submission" date="2024-01" db="EMBL/GenBank/DDBJ databases">
        <title>The genome of the rayed Mediterranean limpet Patella caerulea (Linnaeus, 1758).</title>
        <authorList>
            <person name="Anh-Thu Weber A."/>
            <person name="Halstead-Nussloch G."/>
        </authorList>
    </citation>
    <scope>NUCLEOTIDE SEQUENCE [LARGE SCALE GENOMIC DNA]</scope>
    <source>
        <strain evidence="2">AATW-2023a</strain>
        <tissue evidence="2">Whole specimen</tissue>
    </source>
</reference>
<dbReference type="EMBL" id="JAZGQO010000007">
    <property type="protein sequence ID" value="KAK6182294.1"/>
    <property type="molecule type" value="Genomic_DNA"/>
</dbReference>
<feature type="region of interest" description="Disordered" evidence="1">
    <location>
        <begin position="23"/>
        <end position="72"/>
    </location>
</feature>
<keyword evidence="3" id="KW-1185">Reference proteome</keyword>
<organism evidence="2 3">
    <name type="scientific">Patella caerulea</name>
    <name type="common">Rayed Mediterranean limpet</name>
    <dbReference type="NCBI Taxonomy" id="87958"/>
    <lineage>
        <taxon>Eukaryota</taxon>
        <taxon>Metazoa</taxon>
        <taxon>Spiralia</taxon>
        <taxon>Lophotrochozoa</taxon>
        <taxon>Mollusca</taxon>
        <taxon>Gastropoda</taxon>
        <taxon>Patellogastropoda</taxon>
        <taxon>Patelloidea</taxon>
        <taxon>Patellidae</taxon>
        <taxon>Patella</taxon>
    </lineage>
</organism>
<gene>
    <name evidence="2" type="ORF">SNE40_010008</name>
</gene>
<name>A0AAN8PTU6_PATCE</name>
<comment type="caution">
    <text evidence="2">The sequence shown here is derived from an EMBL/GenBank/DDBJ whole genome shotgun (WGS) entry which is preliminary data.</text>
</comment>